<dbReference type="PANTHER" id="PTHR43674">
    <property type="entry name" value="NITRILASE C965.09-RELATED"/>
    <property type="match status" value="1"/>
</dbReference>
<dbReference type="PROSITE" id="PS50263">
    <property type="entry name" value="CN_HYDROLASE"/>
    <property type="match status" value="1"/>
</dbReference>
<proteinExistence type="predicted"/>
<feature type="domain" description="CN hydrolase" evidence="2">
    <location>
        <begin position="4"/>
        <end position="275"/>
    </location>
</feature>
<dbReference type="SUPFAM" id="SSF56317">
    <property type="entry name" value="Carbon-nitrogen hydrolase"/>
    <property type="match status" value="1"/>
</dbReference>
<protein>
    <submittedName>
        <fullName evidence="3">N-carbamoyl-D-amino-acid hydrolase</fullName>
    </submittedName>
</protein>
<dbReference type="EMBL" id="BSOW01000001">
    <property type="protein sequence ID" value="GLR83572.1"/>
    <property type="molecule type" value="Genomic_DNA"/>
</dbReference>
<organism evidence="3 4">
    <name type="scientific">Bradyrhizobium iriomotense</name>
    <dbReference type="NCBI Taxonomy" id="441950"/>
    <lineage>
        <taxon>Bacteria</taxon>
        <taxon>Pseudomonadati</taxon>
        <taxon>Pseudomonadota</taxon>
        <taxon>Alphaproteobacteria</taxon>
        <taxon>Hyphomicrobiales</taxon>
        <taxon>Nitrobacteraceae</taxon>
        <taxon>Bradyrhizobium</taxon>
    </lineage>
</organism>
<dbReference type="Pfam" id="PF00795">
    <property type="entry name" value="CN_hydrolase"/>
    <property type="match status" value="1"/>
</dbReference>
<evidence type="ECO:0000256" key="1">
    <source>
        <dbReference type="ARBA" id="ARBA00022801"/>
    </source>
</evidence>
<evidence type="ECO:0000313" key="4">
    <source>
        <dbReference type="Proteomes" id="UP001156905"/>
    </source>
</evidence>
<sequence length="308" mass="34280">MREITVAAAQMGPIQRAEGRDVVVCRMLALMDEAKGRGADLIVYPELALTTFFPRWYVEDTAQADAWFERDMPNETVRPLFDRAARHQMAMSFGYAELTPDGHHFNTAILTDGSGKIVGKYRKVHLPGHAELDPRRAFQHLEKRYFEPGNLGFPVWRNLGGIFGLAVCNDRRWPETYRVMGLQGVEMILIGYNTPAVNAEKSEEGPEKRLFHNRLSVQAGAYQNSCWVVAVAKAGVEDGFPLIGGSLIVNPDGEIVAEATTEGDELVVHACDLDATLFGKKTIFDFARHRRIEHYGLIASRTGAIPPP</sequence>
<keyword evidence="1 3" id="KW-0378">Hydrolase</keyword>
<dbReference type="InterPro" id="IPR036526">
    <property type="entry name" value="C-N_Hydrolase_sf"/>
</dbReference>
<dbReference type="RefSeq" id="WP_284260286.1">
    <property type="nucleotide sequence ID" value="NZ_BSOW01000001.1"/>
</dbReference>
<reference evidence="4" key="1">
    <citation type="journal article" date="2019" name="Int. J. Syst. Evol. Microbiol.">
        <title>The Global Catalogue of Microorganisms (GCM) 10K type strain sequencing project: providing services to taxonomists for standard genome sequencing and annotation.</title>
        <authorList>
            <consortium name="The Broad Institute Genomics Platform"/>
            <consortium name="The Broad Institute Genome Sequencing Center for Infectious Disease"/>
            <person name="Wu L."/>
            <person name="Ma J."/>
        </authorList>
    </citation>
    <scope>NUCLEOTIDE SEQUENCE [LARGE SCALE GENOMIC DNA]</scope>
    <source>
        <strain evidence="4">NBRC 102520</strain>
    </source>
</reference>
<evidence type="ECO:0000259" key="2">
    <source>
        <dbReference type="PROSITE" id="PS50263"/>
    </source>
</evidence>
<evidence type="ECO:0000313" key="3">
    <source>
        <dbReference type="EMBL" id="GLR83572.1"/>
    </source>
</evidence>
<gene>
    <name evidence="3" type="ORF">GCM10007857_02820</name>
</gene>
<dbReference type="Proteomes" id="UP001156905">
    <property type="component" value="Unassembled WGS sequence"/>
</dbReference>
<accession>A0ABQ6AMW2</accession>
<dbReference type="PANTHER" id="PTHR43674:SF12">
    <property type="entry name" value="NITRILASE C965.09-RELATED"/>
    <property type="match status" value="1"/>
</dbReference>
<comment type="caution">
    <text evidence="3">The sequence shown here is derived from an EMBL/GenBank/DDBJ whole genome shotgun (WGS) entry which is preliminary data.</text>
</comment>
<dbReference type="InterPro" id="IPR003010">
    <property type="entry name" value="C-N_Hydrolase"/>
</dbReference>
<keyword evidence="4" id="KW-1185">Reference proteome</keyword>
<dbReference type="CDD" id="cd07569">
    <property type="entry name" value="DCase"/>
    <property type="match status" value="1"/>
</dbReference>
<dbReference type="Gene3D" id="3.60.110.10">
    <property type="entry name" value="Carbon-nitrogen hydrolase"/>
    <property type="match status" value="1"/>
</dbReference>
<dbReference type="GO" id="GO:0016787">
    <property type="term" value="F:hydrolase activity"/>
    <property type="evidence" value="ECO:0007669"/>
    <property type="project" value="UniProtKB-KW"/>
</dbReference>
<name>A0ABQ6AMW2_9BRAD</name>
<dbReference type="InterPro" id="IPR050345">
    <property type="entry name" value="Aliph_Amidase/BUP"/>
</dbReference>